<evidence type="ECO:0000259" key="4">
    <source>
        <dbReference type="PROSITE" id="PS50020"/>
    </source>
</evidence>
<dbReference type="SMR" id="A0A811L2V4"/>
<dbReference type="SUPFAM" id="SSF51045">
    <property type="entry name" value="WW domain"/>
    <property type="match status" value="1"/>
</dbReference>
<dbReference type="InterPro" id="IPR050729">
    <property type="entry name" value="Rho-GAP"/>
</dbReference>
<keyword evidence="7" id="KW-1185">Reference proteome</keyword>
<dbReference type="Proteomes" id="UP000659654">
    <property type="component" value="Unassembled WGS sequence"/>
</dbReference>
<dbReference type="InterPro" id="IPR001849">
    <property type="entry name" value="PH_domain"/>
</dbReference>
<dbReference type="Gene3D" id="1.10.555.10">
    <property type="entry name" value="Rho GTPase activation protein"/>
    <property type="match status" value="1"/>
</dbReference>
<dbReference type="GO" id="GO:0007165">
    <property type="term" value="P:signal transduction"/>
    <property type="evidence" value="ECO:0007669"/>
    <property type="project" value="InterPro"/>
</dbReference>
<comment type="caution">
    <text evidence="6">The sequence shown here is derived from an EMBL/GenBank/DDBJ whole genome shotgun (WGS) entry which is preliminary data.</text>
</comment>
<feature type="domain" description="WW" evidence="4">
    <location>
        <begin position="164"/>
        <end position="197"/>
    </location>
</feature>
<organism evidence="6 7">
    <name type="scientific">Bursaphelenchus xylophilus</name>
    <name type="common">Pinewood nematode worm</name>
    <name type="synonym">Aphelenchoides xylophilus</name>
    <dbReference type="NCBI Taxonomy" id="6326"/>
    <lineage>
        <taxon>Eukaryota</taxon>
        <taxon>Metazoa</taxon>
        <taxon>Ecdysozoa</taxon>
        <taxon>Nematoda</taxon>
        <taxon>Chromadorea</taxon>
        <taxon>Rhabditida</taxon>
        <taxon>Tylenchina</taxon>
        <taxon>Tylenchomorpha</taxon>
        <taxon>Aphelenchoidea</taxon>
        <taxon>Aphelenchoididae</taxon>
        <taxon>Bursaphelenchus</taxon>
    </lineage>
</organism>
<dbReference type="PANTHER" id="PTHR23176">
    <property type="entry name" value="RHO/RAC/CDC GTPASE-ACTIVATING PROTEIN"/>
    <property type="match status" value="1"/>
</dbReference>
<dbReference type="CDD" id="cd00201">
    <property type="entry name" value="WW"/>
    <property type="match status" value="1"/>
</dbReference>
<dbReference type="Gene3D" id="2.20.70.10">
    <property type="match status" value="1"/>
</dbReference>
<keyword evidence="1" id="KW-0343">GTPase activation</keyword>
<dbReference type="PANTHER" id="PTHR23176:SF129">
    <property type="entry name" value="RHO GTPASE ACTIVATING PROTEIN AT 16F, ISOFORM E-RELATED"/>
    <property type="match status" value="1"/>
</dbReference>
<dbReference type="EMBL" id="CAJFDI010000003">
    <property type="protein sequence ID" value="CAD5221520.1"/>
    <property type="molecule type" value="Genomic_DNA"/>
</dbReference>
<evidence type="ECO:0000256" key="2">
    <source>
        <dbReference type="SAM" id="MobiDB-lite"/>
    </source>
</evidence>
<evidence type="ECO:0000313" key="7">
    <source>
        <dbReference type="Proteomes" id="UP000659654"/>
    </source>
</evidence>
<dbReference type="InterPro" id="IPR001202">
    <property type="entry name" value="WW_dom"/>
</dbReference>
<evidence type="ECO:0000259" key="3">
    <source>
        <dbReference type="PROSITE" id="PS50003"/>
    </source>
</evidence>
<dbReference type="SMART" id="SM00324">
    <property type="entry name" value="RhoGAP"/>
    <property type="match status" value="1"/>
</dbReference>
<feature type="compositionally biased region" description="Basic and acidic residues" evidence="2">
    <location>
        <begin position="284"/>
        <end position="297"/>
    </location>
</feature>
<dbReference type="PROSITE" id="PS01159">
    <property type="entry name" value="WW_DOMAIN_1"/>
    <property type="match status" value="1"/>
</dbReference>
<accession>A0A811L2V4</accession>
<dbReference type="InterPro" id="IPR008936">
    <property type="entry name" value="Rho_GTPase_activation_prot"/>
</dbReference>
<protein>
    <submittedName>
        <fullName evidence="6">(pine wood nematode) hypothetical protein</fullName>
    </submittedName>
</protein>
<proteinExistence type="predicted"/>
<dbReference type="OrthoDB" id="79452at2759"/>
<dbReference type="AlphaFoldDB" id="A0A811L2V4"/>
<dbReference type="SUPFAM" id="SSF50729">
    <property type="entry name" value="PH domain-like"/>
    <property type="match status" value="1"/>
</dbReference>
<dbReference type="EMBL" id="CAJFCV020000003">
    <property type="protein sequence ID" value="CAG9108575.1"/>
    <property type="molecule type" value="Genomic_DNA"/>
</dbReference>
<dbReference type="SUPFAM" id="SSF48350">
    <property type="entry name" value="GTPase activation domain, GAP"/>
    <property type="match status" value="1"/>
</dbReference>
<dbReference type="PROSITE" id="PS50020">
    <property type="entry name" value="WW_DOMAIN_2"/>
    <property type="match status" value="1"/>
</dbReference>
<dbReference type="Pfam" id="PF00620">
    <property type="entry name" value="RhoGAP"/>
    <property type="match status" value="1"/>
</dbReference>
<feature type="region of interest" description="Disordered" evidence="2">
    <location>
        <begin position="29"/>
        <end position="49"/>
    </location>
</feature>
<dbReference type="InterPro" id="IPR000198">
    <property type="entry name" value="RhoGAP_dom"/>
</dbReference>
<dbReference type="Pfam" id="PF00169">
    <property type="entry name" value="PH"/>
    <property type="match status" value="1"/>
</dbReference>
<dbReference type="Pfam" id="PF00397">
    <property type="entry name" value="WW"/>
    <property type="match status" value="1"/>
</dbReference>
<dbReference type="PROSITE" id="PS50238">
    <property type="entry name" value="RHOGAP"/>
    <property type="match status" value="1"/>
</dbReference>
<feature type="region of interest" description="Disordered" evidence="2">
    <location>
        <begin position="88"/>
        <end position="111"/>
    </location>
</feature>
<evidence type="ECO:0000256" key="1">
    <source>
        <dbReference type="ARBA" id="ARBA00022468"/>
    </source>
</evidence>
<feature type="compositionally biased region" description="Basic and acidic residues" evidence="2">
    <location>
        <begin position="96"/>
        <end position="108"/>
    </location>
</feature>
<evidence type="ECO:0000259" key="5">
    <source>
        <dbReference type="PROSITE" id="PS50238"/>
    </source>
</evidence>
<gene>
    <name evidence="6" type="ORF">BXYJ_LOCUS6719</name>
</gene>
<dbReference type="PROSITE" id="PS50003">
    <property type="entry name" value="PH_DOMAIN"/>
    <property type="match status" value="1"/>
</dbReference>
<dbReference type="InterPro" id="IPR011993">
    <property type="entry name" value="PH-like_dom_sf"/>
</dbReference>
<dbReference type="Gene3D" id="2.30.29.30">
    <property type="entry name" value="Pleckstrin-homology domain (PH domain)/Phosphotyrosine-binding domain (PTB)"/>
    <property type="match status" value="1"/>
</dbReference>
<sequence>MQNVSPKSPNQRRDRLSSVLSRLFRPAKSSRASQFRHSHPIDHEMSLTSNSGPVLQNICAVVASENTFYCPEKQDDLSLKEWSVSGLDNCSDDQEESRSSNKNEKESSSDIIYTTPAQSNIGDQEHDDGLVYANLAEISLQKKADLIYRQPFPPKPNFNEPPLRVLSSGWREYKTIGGRSFFYNPSTEESQWKPPRNIATLTKSCRTLASRNASISSFNEISTLDPKLNYHARRQSIDEVSSPCSLTGSFADPLNHSIERENLQTKSPFSPYSRDNNLLAESSGYRDKTLDSQEPRRSNQIRKPKVSTNPAIAPIPNVIFEGFLHKSEFLEGSAKIKKWSQIFAVLNSKVLSLYKEQKNSDSKSKHFKAPLEVLDLRGAAVYPVDSDKIKDKRHRSIFSVHLLHNPAMFLFSCTDGIDAFNFWIEAIKSVIRQNPCNSEESRKFSNPEELFGTLAQSTTKSRFGMKGSIRQSVKNKLKASNSRDRLDQNDIPTRESIIDRLLRFLRHRPTLESLYEKGIYKPEPVFGRTLQAVCEHDQANVPKFLTEVIRVIESRGVQTDGIYRVNGNLSLIQKIREHVNHDRYDVLAKEEDIHVLTGTLKLFLRELSEPVIPSHLNKEFMNAMWEKNYPKRLQRFNQLLSSLPGPNKSTLSALVKHLRKVSQFDSENRMNLHSLSIVFGPALFQETKPPKRRGNSSKPDAEGVPNHVVAYNFVAFGQPVSIYFQWFPISSICGLFLFDVTLEA</sequence>
<evidence type="ECO:0000313" key="6">
    <source>
        <dbReference type="EMBL" id="CAD5221520.1"/>
    </source>
</evidence>
<reference evidence="6" key="1">
    <citation type="submission" date="2020-09" db="EMBL/GenBank/DDBJ databases">
        <authorList>
            <person name="Kikuchi T."/>
        </authorList>
    </citation>
    <scope>NUCLEOTIDE SEQUENCE</scope>
    <source>
        <strain evidence="6">Ka4C1</strain>
    </source>
</reference>
<feature type="domain" description="PH" evidence="3">
    <location>
        <begin position="317"/>
        <end position="432"/>
    </location>
</feature>
<feature type="region of interest" description="Disordered" evidence="2">
    <location>
        <begin position="283"/>
        <end position="308"/>
    </location>
</feature>
<feature type="domain" description="Rho-GAP" evidence="5">
    <location>
        <begin position="528"/>
        <end position="716"/>
    </location>
</feature>
<dbReference type="Proteomes" id="UP000582659">
    <property type="component" value="Unassembled WGS sequence"/>
</dbReference>
<dbReference type="GO" id="GO:0005737">
    <property type="term" value="C:cytoplasm"/>
    <property type="evidence" value="ECO:0007669"/>
    <property type="project" value="TreeGrafter"/>
</dbReference>
<dbReference type="SMART" id="SM00456">
    <property type="entry name" value="WW"/>
    <property type="match status" value="1"/>
</dbReference>
<dbReference type="GO" id="GO:0005096">
    <property type="term" value="F:GTPase activator activity"/>
    <property type="evidence" value="ECO:0007669"/>
    <property type="project" value="UniProtKB-KW"/>
</dbReference>
<dbReference type="InterPro" id="IPR036020">
    <property type="entry name" value="WW_dom_sf"/>
</dbReference>
<name>A0A811L2V4_BURXY</name>
<dbReference type="SMART" id="SM00233">
    <property type="entry name" value="PH"/>
    <property type="match status" value="1"/>
</dbReference>